<feature type="compositionally biased region" description="Acidic residues" evidence="1">
    <location>
        <begin position="23"/>
        <end position="32"/>
    </location>
</feature>
<proteinExistence type="predicted"/>
<dbReference type="Pfam" id="PF00581">
    <property type="entry name" value="Rhodanese"/>
    <property type="match status" value="1"/>
</dbReference>
<dbReference type="SMART" id="SM00450">
    <property type="entry name" value="RHOD"/>
    <property type="match status" value="1"/>
</dbReference>
<dbReference type="CDD" id="cd00158">
    <property type="entry name" value="RHOD"/>
    <property type="match status" value="1"/>
</dbReference>
<evidence type="ECO:0000256" key="1">
    <source>
        <dbReference type="SAM" id="MobiDB-lite"/>
    </source>
</evidence>
<dbReference type="PROSITE" id="PS50206">
    <property type="entry name" value="RHODANESE_3"/>
    <property type="match status" value="1"/>
</dbReference>
<feature type="region of interest" description="Disordered" evidence="1">
    <location>
        <begin position="18"/>
        <end position="51"/>
    </location>
</feature>
<evidence type="ECO:0000313" key="4">
    <source>
        <dbReference type="Proteomes" id="UP000273828"/>
    </source>
</evidence>
<gene>
    <name evidence="3" type="ORF">EA462_02920</name>
</gene>
<sequence>MERRKLLVSTGALAIGGVAGCLDGDDQPDESGETTASGSDEQPVVNGEAYPTMNYDDVDVPLAPLEDVYEWYDSDAVSVVDTRSEHQYEVSHIAGAALSPAPTGPDSDDPVEAWDEDGLIVTYCVCPHAMAVQRAAALIQDGYENVYALDEGFNAWIEAGYPLEGDDVDEELPAFDVQGRTDPAYEGEFVWIRDPVTGQREPGQIDADGRYEMTLYFTDVDDDTVLEVDGPEYTHELTLAEITSDVITA</sequence>
<evidence type="ECO:0000259" key="2">
    <source>
        <dbReference type="PROSITE" id="PS50206"/>
    </source>
</evidence>
<protein>
    <submittedName>
        <fullName evidence="3">Rhodanese-like domain-containing protein</fullName>
    </submittedName>
</protein>
<organism evidence="3 4">
    <name type="scientific">Natrarchaeobius halalkaliphilus</name>
    <dbReference type="NCBI Taxonomy" id="1679091"/>
    <lineage>
        <taxon>Archaea</taxon>
        <taxon>Methanobacteriati</taxon>
        <taxon>Methanobacteriota</taxon>
        <taxon>Stenosarchaea group</taxon>
        <taxon>Halobacteria</taxon>
        <taxon>Halobacteriales</taxon>
        <taxon>Natrialbaceae</taxon>
        <taxon>Natrarchaeobius</taxon>
    </lineage>
</organism>
<dbReference type="InterPro" id="IPR001763">
    <property type="entry name" value="Rhodanese-like_dom"/>
</dbReference>
<accession>A0A3N6N4Q5</accession>
<feature type="domain" description="Rhodanese" evidence="2">
    <location>
        <begin position="73"/>
        <end position="165"/>
    </location>
</feature>
<dbReference type="AlphaFoldDB" id="A0A3N6N4Q5"/>
<dbReference type="Gene3D" id="3.40.250.10">
    <property type="entry name" value="Rhodanese-like domain"/>
    <property type="match status" value="1"/>
</dbReference>
<dbReference type="Proteomes" id="UP000273828">
    <property type="component" value="Unassembled WGS sequence"/>
</dbReference>
<dbReference type="InterPro" id="IPR036873">
    <property type="entry name" value="Rhodanese-like_dom_sf"/>
</dbReference>
<name>A0A3N6N4Q5_9EURY</name>
<reference evidence="3 4" key="1">
    <citation type="submission" date="2018-10" db="EMBL/GenBank/DDBJ databases">
        <title>Natrarchaeobius chitinivorans gen. nov., sp. nov., and Natrarchaeobius haloalkaliphilus sp. nov., alkaliphilic, chitin-utilizing haloarchaea from hypersaline alkaline lakes.</title>
        <authorList>
            <person name="Sorokin D.Y."/>
            <person name="Elcheninov A.G."/>
            <person name="Kostrikina N.A."/>
            <person name="Bale N.J."/>
            <person name="Sinninghe Damste J.S."/>
            <person name="Khijniak T.V."/>
            <person name="Kublanov I.V."/>
            <person name="Toshchakov S.V."/>
        </authorList>
    </citation>
    <scope>NUCLEOTIDE SEQUENCE [LARGE SCALE GENOMIC DNA]</scope>
    <source>
        <strain evidence="3 4">AArcht-Sl</strain>
    </source>
</reference>
<dbReference type="EMBL" id="REFY01000001">
    <property type="protein sequence ID" value="RQG93172.1"/>
    <property type="molecule type" value="Genomic_DNA"/>
</dbReference>
<dbReference type="OrthoDB" id="252224at2157"/>
<keyword evidence="4" id="KW-1185">Reference proteome</keyword>
<dbReference type="SUPFAM" id="SSF52821">
    <property type="entry name" value="Rhodanese/Cell cycle control phosphatase"/>
    <property type="match status" value="1"/>
</dbReference>
<dbReference type="PROSITE" id="PS51257">
    <property type="entry name" value="PROKAR_LIPOPROTEIN"/>
    <property type="match status" value="1"/>
</dbReference>
<dbReference type="RefSeq" id="WP_124177059.1">
    <property type="nucleotide sequence ID" value="NZ_REFY01000001.1"/>
</dbReference>
<evidence type="ECO:0000313" key="3">
    <source>
        <dbReference type="EMBL" id="RQG93172.1"/>
    </source>
</evidence>
<comment type="caution">
    <text evidence="3">The sequence shown here is derived from an EMBL/GenBank/DDBJ whole genome shotgun (WGS) entry which is preliminary data.</text>
</comment>